<dbReference type="Pfam" id="PF04020">
    <property type="entry name" value="Phage_holin_4_2"/>
    <property type="match status" value="1"/>
</dbReference>
<gene>
    <name evidence="2" type="ORF">H1191_13455</name>
</gene>
<keyword evidence="1" id="KW-1133">Transmembrane helix</keyword>
<dbReference type="PANTHER" id="PTHR37309">
    <property type="entry name" value="SLR0284 PROTEIN"/>
    <property type="match status" value="1"/>
</dbReference>
<dbReference type="AlphaFoldDB" id="A0A7W1WSL2"/>
<sequence>MSWLIKLLVNTLAVFLVAQFQWIPGIQVENLGTAFLAALILGLINLVIRPLILLLTLPLNIATLGLFTFVINALLFWLTGYFVEGFEVGGFVPAFLGALLLTVLSWIMNAILD</sequence>
<feature type="transmembrane region" description="Helical" evidence="1">
    <location>
        <begin position="7"/>
        <end position="24"/>
    </location>
</feature>
<dbReference type="InterPro" id="IPR007165">
    <property type="entry name" value="Phage_holin_4_2"/>
</dbReference>
<proteinExistence type="predicted"/>
<feature type="transmembrane region" description="Helical" evidence="1">
    <location>
        <begin position="90"/>
        <end position="112"/>
    </location>
</feature>
<organism evidence="2 3">
    <name type="scientific">Paenactinomyces guangxiensis</name>
    <dbReference type="NCBI Taxonomy" id="1490290"/>
    <lineage>
        <taxon>Bacteria</taxon>
        <taxon>Bacillati</taxon>
        <taxon>Bacillota</taxon>
        <taxon>Bacilli</taxon>
        <taxon>Bacillales</taxon>
        <taxon>Thermoactinomycetaceae</taxon>
        <taxon>Paenactinomyces</taxon>
    </lineage>
</organism>
<keyword evidence="1" id="KW-0472">Membrane</keyword>
<feature type="transmembrane region" description="Helical" evidence="1">
    <location>
        <begin position="30"/>
        <end position="48"/>
    </location>
</feature>
<comment type="caution">
    <text evidence="2">The sequence shown here is derived from an EMBL/GenBank/DDBJ whole genome shotgun (WGS) entry which is preliminary data.</text>
</comment>
<keyword evidence="3" id="KW-1185">Reference proteome</keyword>
<dbReference type="Proteomes" id="UP000535491">
    <property type="component" value="Unassembled WGS sequence"/>
</dbReference>
<dbReference type="RefSeq" id="WP_181752630.1">
    <property type="nucleotide sequence ID" value="NZ_JACEIQ010000014.1"/>
</dbReference>
<dbReference type="PANTHER" id="PTHR37309:SF1">
    <property type="entry name" value="SLR0284 PROTEIN"/>
    <property type="match status" value="1"/>
</dbReference>
<evidence type="ECO:0000313" key="2">
    <source>
        <dbReference type="EMBL" id="MBA4495312.1"/>
    </source>
</evidence>
<dbReference type="EMBL" id="JACEIQ010000014">
    <property type="protein sequence ID" value="MBA4495312.1"/>
    <property type="molecule type" value="Genomic_DNA"/>
</dbReference>
<accession>A0A7W1WSL2</accession>
<protein>
    <submittedName>
        <fullName evidence="2">Phage holin family protein</fullName>
    </submittedName>
</protein>
<reference evidence="2 3" key="1">
    <citation type="submission" date="2020-07" db="EMBL/GenBank/DDBJ databases">
        <authorList>
            <person name="Feng H."/>
        </authorList>
    </citation>
    <scope>NUCLEOTIDE SEQUENCE [LARGE SCALE GENOMIC DNA]</scope>
    <source>
        <strain evidence="3">s-10</strain>
    </source>
</reference>
<evidence type="ECO:0000313" key="3">
    <source>
        <dbReference type="Proteomes" id="UP000535491"/>
    </source>
</evidence>
<name>A0A7W1WSL2_9BACL</name>
<feature type="transmembrane region" description="Helical" evidence="1">
    <location>
        <begin position="55"/>
        <end position="78"/>
    </location>
</feature>
<keyword evidence="1" id="KW-0812">Transmembrane</keyword>
<evidence type="ECO:0000256" key="1">
    <source>
        <dbReference type="SAM" id="Phobius"/>
    </source>
</evidence>